<feature type="transmembrane region" description="Helical" evidence="1">
    <location>
        <begin position="78"/>
        <end position="107"/>
    </location>
</feature>
<dbReference type="AlphaFoldDB" id="A0A6L6XRJ0"/>
<sequence>MSENPPPNPYGQPYPQQPYYRAPDHEQAATVLVLGILGIVLCQVISPIAWVMGNRVVREIDASGGAIGGRGAANAGRICGIVGTAIIGVGVLFLLLLAVLFLVGLAAA</sequence>
<evidence type="ECO:0000313" key="3">
    <source>
        <dbReference type="Proteomes" id="UP000473525"/>
    </source>
</evidence>
<gene>
    <name evidence="2" type="ORF">GON03_08535</name>
</gene>
<keyword evidence="3" id="KW-1185">Reference proteome</keyword>
<accession>A0A6L6XRJ0</accession>
<protein>
    <submittedName>
        <fullName evidence="2">DUF4190 domain-containing protein</fullName>
    </submittedName>
</protein>
<dbReference type="EMBL" id="WSEK01000004">
    <property type="protein sequence ID" value="MVQ49227.1"/>
    <property type="molecule type" value="Genomic_DNA"/>
</dbReference>
<dbReference type="RefSeq" id="WP_181645081.1">
    <property type="nucleotide sequence ID" value="NZ_WSEK01000004.1"/>
</dbReference>
<evidence type="ECO:0000256" key="1">
    <source>
        <dbReference type="SAM" id="Phobius"/>
    </source>
</evidence>
<keyword evidence="1" id="KW-1133">Transmembrane helix</keyword>
<evidence type="ECO:0000313" key="2">
    <source>
        <dbReference type="EMBL" id="MVQ49227.1"/>
    </source>
</evidence>
<reference evidence="2 3" key="1">
    <citation type="submission" date="2019-12" db="EMBL/GenBank/DDBJ databases">
        <authorList>
            <person name="Huq M.A."/>
        </authorList>
    </citation>
    <scope>NUCLEOTIDE SEQUENCE [LARGE SCALE GENOMIC DNA]</scope>
    <source>
        <strain evidence="2 3">MAH-18</strain>
    </source>
</reference>
<name>A0A6L6XRJ0_9ACTN</name>
<keyword evidence="1" id="KW-0472">Membrane</keyword>
<proteinExistence type="predicted"/>
<feature type="transmembrane region" description="Helical" evidence="1">
    <location>
        <begin position="28"/>
        <end position="51"/>
    </location>
</feature>
<organism evidence="2 3">
    <name type="scientific">Nocardioides agri</name>
    <dbReference type="NCBI Taxonomy" id="2682843"/>
    <lineage>
        <taxon>Bacteria</taxon>
        <taxon>Bacillati</taxon>
        <taxon>Actinomycetota</taxon>
        <taxon>Actinomycetes</taxon>
        <taxon>Propionibacteriales</taxon>
        <taxon>Nocardioidaceae</taxon>
        <taxon>Nocardioides</taxon>
    </lineage>
</organism>
<comment type="caution">
    <text evidence="2">The sequence shown here is derived from an EMBL/GenBank/DDBJ whole genome shotgun (WGS) entry which is preliminary data.</text>
</comment>
<dbReference type="Proteomes" id="UP000473525">
    <property type="component" value="Unassembled WGS sequence"/>
</dbReference>
<keyword evidence="1" id="KW-0812">Transmembrane</keyword>